<dbReference type="InterPro" id="IPR000182">
    <property type="entry name" value="GNAT_dom"/>
</dbReference>
<feature type="domain" description="N-acetyltransferase" evidence="3">
    <location>
        <begin position="2"/>
        <end position="161"/>
    </location>
</feature>
<dbReference type="PANTHER" id="PTHR43877:SF2">
    <property type="entry name" value="AMINOALKYLPHOSPHONATE N-ACETYLTRANSFERASE-RELATED"/>
    <property type="match status" value="1"/>
</dbReference>
<keyword evidence="2" id="KW-0012">Acyltransferase</keyword>
<gene>
    <name evidence="4" type="ORF">J0M35_11650</name>
</gene>
<name>A0A8J7PAU4_9BACT</name>
<evidence type="ECO:0000313" key="5">
    <source>
        <dbReference type="Proteomes" id="UP000664277"/>
    </source>
</evidence>
<sequence length="358" mass="40761">MIKIQPLFATDSTQVRALLRYQEEPVPYESFCAEERYLITGLAFWQHWLPCHLHVSPSVYIAKEDGLILGLISLHPIGRSKSCWQVDHLVVHPNHRGRGIAQELLRFACALFGSQGISHFIAEVSDRNPAALSLLGSCGFRRSARITHYQVPSDLKLQTAEINSEAFRLALPEDQIGLYQLHEDILPADIRLTFQHTPLDFRVFPIKVESLDTLARRLLRRRSWFWVSQDQERKVITSACRVTAHREGDYHLEFAVHPGFAHTAPDMINFVLSIMRRAGMKGMVVVKAYDFQKSVVEALEAAGLERLGDFSLLTRDYWMRAKKPRKLSLETSVNLPALGNPAININREMTDIWPGSLN</sequence>
<dbReference type="Gene3D" id="3.40.630.30">
    <property type="match status" value="1"/>
</dbReference>
<dbReference type="Proteomes" id="UP000664277">
    <property type="component" value="Unassembled WGS sequence"/>
</dbReference>
<evidence type="ECO:0000256" key="1">
    <source>
        <dbReference type="ARBA" id="ARBA00022679"/>
    </source>
</evidence>
<dbReference type="PROSITE" id="PS51186">
    <property type="entry name" value="GNAT"/>
    <property type="match status" value="1"/>
</dbReference>
<dbReference type="EMBL" id="JAFLCK010000015">
    <property type="protein sequence ID" value="MBN8661012.1"/>
    <property type="molecule type" value="Genomic_DNA"/>
</dbReference>
<dbReference type="InterPro" id="IPR050832">
    <property type="entry name" value="Bact_Acetyltransf"/>
</dbReference>
<dbReference type="CDD" id="cd04301">
    <property type="entry name" value="NAT_SF"/>
    <property type="match status" value="1"/>
</dbReference>
<evidence type="ECO:0000259" key="3">
    <source>
        <dbReference type="PROSITE" id="PS51186"/>
    </source>
</evidence>
<protein>
    <submittedName>
        <fullName evidence="4">GNAT family N-acetyltransferase</fullName>
    </submittedName>
</protein>
<evidence type="ECO:0000256" key="2">
    <source>
        <dbReference type="ARBA" id="ARBA00023315"/>
    </source>
</evidence>
<comment type="caution">
    <text evidence="4">The sequence shown here is derived from an EMBL/GenBank/DDBJ whole genome shotgun (WGS) entry which is preliminary data.</text>
</comment>
<dbReference type="Pfam" id="PF00583">
    <property type="entry name" value="Acetyltransf_1"/>
    <property type="match status" value="1"/>
</dbReference>
<organism evidence="4 5">
    <name type="scientific">Candidatus Obscuribacter phosphatis</name>
    <dbReference type="NCBI Taxonomy" id="1906157"/>
    <lineage>
        <taxon>Bacteria</taxon>
        <taxon>Bacillati</taxon>
        <taxon>Candidatus Melainabacteria</taxon>
        <taxon>Candidatus Obscuribacterales</taxon>
        <taxon>Candidatus Obscuribacteraceae</taxon>
        <taxon>Candidatus Obscuribacter</taxon>
    </lineage>
</organism>
<dbReference type="AlphaFoldDB" id="A0A8J7PAU4"/>
<evidence type="ECO:0000313" key="4">
    <source>
        <dbReference type="EMBL" id="MBN8661012.1"/>
    </source>
</evidence>
<dbReference type="SUPFAM" id="SSF55729">
    <property type="entry name" value="Acyl-CoA N-acyltransferases (Nat)"/>
    <property type="match status" value="1"/>
</dbReference>
<keyword evidence="1" id="KW-0808">Transferase</keyword>
<dbReference type="InterPro" id="IPR016181">
    <property type="entry name" value="Acyl_CoA_acyltransferase"/>
</dbReference>
<dbReference type="PANTHER" id="PTHR43877">
    <property type="entry name" value="AMINOALKYLPHOSPHONATE N-ACETYLTRANSFERASE-RELATED-RELATED"/>
    <property type="match status" value="1"/>
</dbReference>
<reference evidence="4" key="1">
    <citation type="submission" date="2021-02" db="EMBL/GenBank/DDBJ databases">
        <title>Genome-Resolved Metagenomics of a Microbial Community Performing Photosynthetic Biological Nutrient Removal.</title>
        <authorList>
            <person name="Mcdaniel E.A."/>
        </authorList>
    </citation>
    <scope>NUCLEOTIDE SEQUENCE</scope>
    <source>
        <strain evidence="4">UWPOB_OBS1</strain>
    </source>
</reference>
<accession>A0A8J7PAU4</accession>
<proteinExistence type="predicted"/>
<dbReference type="GO" id="GO:0016747">
    <property type="term" value="F:acyltransferase activity, transferring groups other than amino-acyl groups"/>
    <property type="evidence" value="ECO:0007669"/>
    <property type="project" value="InterPro"/>
</dbReference>